<protein>
    <submittedName>
        <fullName evidence="2">Uncharacterized protein</fullName>
    </submittedName>
</protein>
<keyword evidence="1" id="KW-0472">Membrane</keyword>
<keyword evidence="3" id="KW-1185">Reference proteome</keyword>
<evidence type="ECO:0000313" key="3">
    <source>
        <dbReference type="Proteomes" id="UP000247634"/>
    </source>
</evidence>
<keyword evidence="1" id="KW-0812">Transmembrane</keyword>
<dbReference type="AlphaFoldDB" id="A0A2U9NZY0"/>
<accession>A0A2U9NZY0</accession>
<name>A0A2U9NZY0_STRAS</name>
<dbReference type="RefSeq" id="WP_110627504.1">
    <property type="nucleotide sequence ID" value="NZ_CP029788.1"/>
</dbReference>
<sequence>MLRIVLWLLLAAYLITVGLWSPAAAPVVWAFAGAGTLLAAIPGPVLALGGVIAWLKHRPAPAPTATV</sequence>
<keyword evidence="1" id="KW-1133">Transmembrane helix</keyword>
<organism evidence="2 3">
    <name type="scientific">Streptomyces actuosus</name>
    <dbReference type="NCBI Taxonomy" id="1885"/>
    <lineage>
        <taxon>Bacteria</taxon>
        <taxon>Bacillati</taxon>
        <taxon>Actinomycetota</taxon>
        <taxon>Actinomycetes</taxon>
        <taxon>Kitasatosporales</taxon>
        <taxon>Streptomycetaceae</taxon>
        <taxon>Streptomyces</taxon>
    </lineage>
</organism>
<gene>
    <name evidence="2" type="ORF">DMT42_09810</name>
</gene>
<evidence type="ECO:0000313" key="2">
    <source>
        <dbReference type="EMBL" id="AWT42581.1"/>
    </source>
</evidence>
<reference evidence="2 3" key="1">
    <citation type="submission" date="2018-06" db="EMBL/GenBank/DDBJ databases">
        <title>The complete genome sequence of a nosiheptide producer Streptomyces actuosus ATCC 25421: deducing the ability of producing a new class III lantibiotics.</title>
        <authorList>
            <person name="Liu W."/>
            <person name="Sun F."/>
            <person name="Hu Y."/>
        </authorList>
    </citation>
    <scope>NUCLEOTIDE SEQUENCE [LARGE SCALE GENOMIC DNA]</scope>
    <source>
        <strain evidence="2 3">ATCC 25421</strain>
    </source>
</reference>
<proteinExistence type="predicted"/>
<feature type="transmembrane region" description="Helical" evidence="1">
    <location>
        <begin position="34"/>
        <end position="55"/>
    </location>
</feature>
<evidence type="ECO:0000256" key="1">
    <source>
        <dbReference type="SAM" id="Phobius"/>
    </source>
</evidence>
<dbReference type="KEGG" id="sact:DMT42_09810"/>
<dbReference type="Proteomes" id="UP000247634">
    <property type="component" value="Chromosome"/>
</dbReference>
<dbReference type="EMBL" id="CP029788">
    <property type="protein sequence ID" value="AWT42581.1"/>
    <property type="molecule type" value="Genomic_DNA"/>
</dbReference>